<gene>
    <name evidence="1" type="ORF">PR003_g4798</name>
</gene>
<accession>A0A6A4FRY7</accession>
<organism evidence="1 2">
    <name type="scientific">Phytophthora rubi</name>
    <dbReference type="NCBI Taxonomy" id="129364"/>
    <lineage>
        <taxon>Eukaryota</taxon>
        <taxon>Sar</taxon>
        <taxon>Stramenopiles</taxon>
        <taxon>Oomycota</taxon>
        <taxon>Peronosporomycetes</taxon>
        <taxon>Peronosporales</taxon>
        <taxon>Peronosporaceae</taxon>
        <taxon>Phytophthora</taxon>
    </lineage>
</organism>
<name>A0A6A4FRY7_9STRA</name>
<evidence type="ECO:0000313" key="2">
    <source>
        <dbReference type="Proteomes" id="UP000434957"/>
    </source>
</evidence>
<keyword evidence="2" id="KW-1185">Reference proteome</keyword>
<dbReference type="EMBL" id="QXFT01000186">
    <property type="protein sequence ID" value="KAE9351656.1"/>
    <property type="molecule type" value="Genomic_DNA"/>
</dbReference>
<protein>
    <submittedName>
        <fullName evidence="1">Uncharacterized protein</fullName>
    </submittedName>
</protein>
<reference evidence="1 2" key="1">
    <citation type="submission" date="2018-08" db="EMBL/GenBank/DDBJ databases">
        <title>Genomic investigation of the strawberry pathogen Phytophthora fragariae indicates pathogenicity is determined by transcriptional variation in three key races.</title>
        <authorList>
            <person name="Adams T.M."/>
            <person name="Armitage A.D."/>
            <person name="Sobczyk M.K."/>
            <person name="Bates H.J."/>
            <person name="Dunwell J.M."/>
            <person name="Nellist C.F."/>
            <person name="Harrison R.J."/>
        </authorList>
    </citation>
    <scope>NUCLEOTIDE SEQUENCE [LARGE SCALE GENOMIC DNA]</scope>
    <source>
        <strain evidence="1 2">SCRP333</strain>
    </source>
</reference>
<dbReference type="AlphaFoldDB" id="A0A6A4FRY7"/>
<evidence type="ECO:0000313" key="1">
    <source>
        <dbReference type="EMBL" id="KAE9351656.1"/>
    </source>
</evidence>
<proteinExistence type="predicted"/>
<dbReference type="Proteomes" id="UP000434957">
    <property type="component" value="Unassembled WGS sequence"/>
</dbReference>
<sequence length="55" mass="6261">MFARILFKRVFENVSGICMRILDSWATPDAESEADTFNVGEIDDALDEVTILHEE</sequence>
<comment type="caution">
    <text evidence="1">The sequence shown here is derived from an EMBL/GenBank/DDBJ whole genome shotgun (WGS) entry which is preliminary data.</text>
</comment>